<evidence type="ECO:0000256" key="5">
    <source>
        <dbReference type="ARBA" id="ARBA00022643"/>
    </source>
</evidence>
<reference evidence="16 17" key="1">
    <citation type="submission" date="2014-08" db="EMBL/GenBank/DDBJ databases">
        <title>Clostridium innocuum, an unnegligible vancomycin-resistant pathogen causing extra-intestinal infections.</title>
        <authorList>
            <person name="Feng Y."/>
            <person name="Chiu C.-H."/>
        </authorList>
    </citation>
    <scope>NUCLEOTIDE SEQUENCE [LARGE SCALE GENOMIC DNA]</scope>
    <source>
        <strain evidence="16 17">AN88</strain>
    </source>
</reference>
<sequence>MPNNSWKIRDIVIPNQVVIAPMAGISNPAFRVICKEFGAGLIYTEMVSDKALYYDNEKTVGMTDVEEQEHPLAMQIFGHDIETMVYAANFLDEKTDCDIIDINMGCPVTKIVKSFAGSALMKDVDHAVEMSRAVVQSVKKPVTVKMRIGWDMDQITCLELARGLESVGVQALAVHGRTRKQMYEGCADWSYIKKVKEAVSIPVMGNGDVRSGEDAERMLKETGCDAVMIGRGVLGDPWLIKDIAHYLECGKHMPEVMLEETFAMARLHAKRLCDLKGEFVGIREMRGHAAWYVKGLPKSHQLKDQLSKIETYEEMQSILSAYEAEYAKIQEQYKQGNR</sequence>
<dbReference type="InterPro" id="IPR018517">
    <property type="entry name" value="tRNA_hU_synthase_CS"/>
</dbReference>
<keyword evidence="6 12" id="KW-0819">tRNA processing</keyword>
<dbReference type="GO" id="GO:0017150">
    <property type="term" value="F:tRNA dihydrouridine synthase activity"/>
    <property type="evidence" value="ECO:0007669"/>
    <property type="project" value="InterPro"/>
</dbReference>
<comment type="catalytic activity">
    <reaction evidence="11">
        <text>a 5,6-dihydrouridine in tRNA + NAD(+) = a uridine in tRNA + NADH + H(+)</text>
        <dbReference type="Rhea" id="RHEA:54452"/>
        <dbReference type="Rhea" id="RHEA-COMP:13339"/>
        <dbReference type="Rhea" id="RHEA-COMP:13887"/>
        <dbReference type="ChEBI" id="CHEBI:15378"/>
        <dbReference type="ChEBI" id="CHEBI:57540"/>
        <dbReference type="ChEBI" id="CHEBI:57945"/>
        <dbReference type="ChEBI" id="CHEBI:65315"/>
        <dbReference type="ChEBI" id="CHEBI:74443"/>
    </reaction>
</comment>
<dbReference type="InterPro" id="IPR024036">
    <property type="entry name" value="tRNA-dHydroUridine_Synthase_C"/>
</dbReference>
<dbReference type="EC" id="1.3.1.-" evidence="12"/>
<evidence type="ECO:0000256" key="1">
    <source>
        <dbReference type="ARBA" id="ARBA00001917"/>
    </source>
</evidence>
<evidence type="ECO:0000256" key="3">
    <source>
        <dbReference type="ARBA" id="ARBA00022555"/>
    </source>
</evidence>
<comment type="caution">
    <text evidence="16">The sequence shown here is derived from an EMBL/GenBank/DDBJ whole genome shotgun (WGS) entry which is preliminary data.</text>
</comment>
<feature type="active site" description="Proton donor" evidence="13">
    <location>
        <position position="106"/>
    </location>
</feature>
<evidence type="ECO:0000256" key="11">
    <source>
        <dbReference type="ARBA" id="ARBA00048802"/>
    </source>
</evidence>
<keyword evidence="14" id="KW-0547">Nucleotide-binding</keyword>
<evidence type="ECO:0000256" key="6">
    <source>
        <dbReference type="ARBA" id="ARBA00022694"/>
    </source>
</evidence>
<evidence type="ECO:0000256" key="4">
    <source>
        <dbReference type="ARBA" id="ARBA00022630"/>
    </source>
</evidence>
<dbReference type="GO" id="GO:0000049">
    <property type="term" value="F:tRNA binding"/>
    <property type="evidence" value="ECO:0007669"/>
    <property type="project" value="UniProtKB-KW"/>
</dbReference>
<feature type="binding site" evidence="14">
    <location>
        <position position="75"/>
    </location>
    <ligand>
        <name>FMN</name>
        <dbReference type="ChEBI" id="CHEBI:58210"/>
    </ligand>
</feature>
<dbReference type="RefSeq" id="WP_044904705.1">
    <property type="nucleotide sequence ID" value="NZ_JQIF01000029.1"/>
</dbReference>
<feature type="binding site" evidence="14">
    <location>
        <position position="175"/>
    </location>
    <ligand>
        <name>FMN</name>
        <dbReference type="ChEBI" id="CHEBI:58210"/>
    </ligand>
</feature>
<feature type="binding site" evidence="14">
    <location>
        <begin position="230"/>
        <end position="231"/>
    </location>
    <ligand>
        <name>FMN</name>
        <dbReference type="ChEBI" id="CHEBI:58210"/>
    </ligand>
</feature>
<name>A0A099I9P2_CLOIN</name>
<dbReference type="PANTHER" id="PTHR45846">
    <property type="entry name" value="TRNA-DIHYDROURIDINE(47) SYNTHASE [NAD(P)(+)]-LIKE"/>
    <property type="match status" value="1"/>
</dbReference>
<keyword evidence="9 12" id="KW-0560">Oxidoreductase</keyword>
<keyword evidence="3" id="KW-0820">tRNA-binding</keyword>
<evidence type="ECO:0000259" key="15">
    <source>
        <dbReference type="Pfam" id="PF01207"/>
    </source>
</evidence>
<keyword evidence="5 12" id="KW-0288">FMN</keyword>
<evidence type="ECO:0000256" key="13">
    <source>
        <dbReference type="PIRSR" id="PIRSR006621-1"/>
    </source>
</evidence>
<comment type="function">
    <text evidence="2 12">Catalyzes the synthesis of 5,6-dihydrouridine (D), a modified base found in the D-loop of most tRNAs, via the reduction of the C5-C6 double bond in target uridines.</text>
</comment>
<dbReference type="PROSITE" id="PS01136">
    <property type="entry name" value="UPF0034"/>
    <property type="match status" value="1"/>
</dbReference>
<evidence type="ECO:0000256" key="12">
    <source>
        <dbReference type="PIRNR" id="PIRNR006621"/>
    </source>
</evidence>
<protein>
    <recommendedName>
        <fullName evidence="12">tRNA-dihydrouridine synthase</fullName>
        <ecNumber evidence="12">1.3.1.-</ecNumber>
    </recommendedName>
</protein>
<dbReference type="EMBL" id="JQIF01000029">
    <property type="protein sequence ID" value="KGJ53897.1"/>
    <property type="molecule type" value="Genomic_DNA"/>
</dbReference>
<evidence type="ECO:0000256" key="2">
    <source>
        <dbReference type="ARBA" id="ARBA00002790"/>
    </source>
</evidence>
<evidence type="ECO:0000256" key="10">
    <source>
        <dbReference type="ARBA" id="ARBA00048205"/>
    </source>
</evidence>
<dbReference type="Proteomes" id="UP000030008">
    <property type="component" value="Unassembled WGS sequence"/>
</dbReference>
<evidence type="ECO:0000256" key="14">
    <source>
        <dbReference type="PIRSR" id="PIRSR006621-2"/>
    </source>
</evidence>
<dbReference type="NCBIfam" id="TIGR00737">
    <property type="entry name" value="nifR3_yhdG"/>
    <property type="match status" value="1"/>
</dbReference>
<evidence type="ECO:0000313" key="17">
    <source>
        <dbReference type="Proteomes" id="UP000030008"/>
    </source>
</evidence>
<evidence type="ECO:0000256" key="8">
    <source>
        <dbReference type="ARBA" id="ARBA00022884"/>
    </source>
</evidence>
<comment type="cofactor">
    <cofactor evidence="1 12 14">
        <name>FMN</name>
        <dbReference type="ChEBI" id="CHEBI:58210"/>
    </cofactor>
</comment>
<feature type="domain" description="DUS-like FMN-binding" evidence="15">
    <location>
        <begin position="19"/>
        <end position="319"/>
    </location>
</feature>
<evidence type="ECO:0000256" key="9">
    <source>
        <dbReference type="ARBA" id="ARBA00023002"/>
    </source>
</evidence>
<dbReference type="PIRSF" id="PIRSF006621">
    <property type="entry name" value="Dus"/>
    <property type="match status" value="1"/>
</dbReference>
<keyword evidence="8" id="KW-0694">RNA-binding</keyword>
<keyword evidence="4 12" id="KW-0285">Flavoprotein</keyword>
<proteinExistence type="inferred from homology"/>
<dbReference type="Gene3D" id="1.10.1200.80">
    <property type="entry name" value="Putative flavin oxidoreducatase, domain 2"/>
    <property type="match status" value="1"/>
</dbReference>
<evidence type="ECO:0000256" key="7">
    <source>
        <dbReference type="ARBA" id="ARBA00022857"/>
    </source>
</evidence>
<accession>A0A099I9P2</accession>
<dbReference type="InterPro" id="IPR035587">
    <property type="entry name" value="DUS-like_FMN-bd"/>
</dbReference>
<organism evidence="16 17">
    <name type="scientific">Clostridium innocuum</name>
    <dbReference type="NCBI Taxonomy" id="1522"/>
    <lineage>
        <taxon>Bacteria</taxon>
        <taxon>Bacillati</taxon>
        <taxon>Bacillota</taxon>
        <taxon>Clostridia</taxon>
        <taxon>Eubacteriales</taxon>
        <taxon>Clostridiaceae</taxon>
        <taxon>Clostridium</taxon>
    </lineage>
</organism>
<dbReference type="GO" id="GO:0050660">
    <property type="term" value="F:flavin adenine dinucleotide binding"/>
    <property type="evidence" value="ECO:0007669"/>
    <property type="project" value="InterPro"/>
</dbReference>
<dbReference type="AlphaFoldDB" id="A0A099I9P2"/>
<gene>
    <name evidence="16" type="ORF">CIAN88_06705</name>
</gene>
<evidence type="ECO:0000313" key="16">
    <source>
        <dbReference type="EMBL" id="KGJ53897.1"/>
    </source>
</evidence>
<dbReference type="InterPro" id="IPR001269">
    <property type="entry name" value="DUS_fam"/>
</dbReference>
<dbReference type="Pfam" id="PF01207">
    <property type="entry name" value="Dus"/>
    <property type="match status" value="1"/>
</dbReference>
<comment type="catalytic activity">
    <reaction evidence="10">
        <text>a 5,6-dihydrouridine in tRNA + NADP(+) = a uridine in tRNA + NADPH + H(+)</text>
        <dbReference type="Rhea" id="RHEA:23624"/>
        <dbReference type="Rhea" id="RHEA-COMP:13339"/>
        <dbReference type="Rhea" id="RHEA-COMP:13887"/>
        <dbReference type="ChEBI" id="CHEBI:15378"/>
        <dbReference type="ChEBI" id="CHEBI:57783"/>
        <dbReference type="ChEBI" id="CHEBI:58349"/>
        <dbReference type="ChEBI" id="CHEBI:65315"/>
        <dbReference type="ChEBI" id="CHEBI:74443"/>
    </reaction>
</comment>
<dbReference type="InterPro" id="IPR013785">
    <property type="entry name" value="Aldolase_TIM"/>
</dbReference>
<dbReference type="CDD" id="cd02801">
    <property type="entry name" value="DUS_like_FMN"/>
    <property type="match status" value="1"/>
</dbReference>
<dbReference type="SUPFAM" id="SSF51395">
    <property type="entry name" value="FMN-linked oxidoreductases"/>
    <property type="match status" value="1"/>
</dbReference>
<feature type="binding site" evidence="14">
    <location>
        <begin position="21"/>
        <end position="23"/>
    </location>
    <ligand>
        <name>FMN</name>
        <dbReference type="ChEBI" id="CHEBI:58210"/>
    </ligand>
</feature>
<feature type="binding site" evidence="14">
    <location>
        <position position="145"/>
    </location>
    <ligand>
        <name>FMN</name>
        <dbReference type="ChEBI" id="CHEBI:58210"/>
    </ligand>
</feature>
<dbReference type="PANTHER" id="PTHR45846:SF1">
    <property type="entry name" value="TRNA-DIHYDROURIDINE(47) SYNTHASE [NAD(P)(+)]-LIKE"/>
    <property type="match status" value="1"/>
</dbReference>
<dbReference type="InterPro" id="IPR004652">
    <property type="entry name" value="DusB-like"/>
</dbReference>
<keyword evidence="7" id="KW-0521">NADP</keyword>
<dbReference type="Gene3D" id="3.20.20.70">
    <property type="entry name" value="Aldolase class I"/>
    <property type="match status" value="1"/>
</dbReference>
<comment type="similarity">
    <text evidence="12">Belongs to the dus family.</text>
</comment>